<dbReference type="Proteomes" id="UP000199398">
    <property type="component" value="Unassembled WGS sequence"/>
</dbReference>
<name>A0A1I4VZP4_9PSEU</name>
<evidence type="ECO:0000313" key="4">
    <source>
        <dbReference type="EMBL" id="RKT87140.1"/>
    </source>
</evidence>
<gene>
    <name evidence="4" type="ORF">ATL45_5531</name>
    <name evidence="5" type="ORF">SAMN05421805_102456</name>
</gene>
<dbReference type="Proteomes" id="UP000270697">
    <property type="component" value="Unassembled WGS sequence"/>
</dbReference>
<protein>
    <submittedName>
        <fullName evidence="4">Ribonuclease BN (tRNA processing enzyme)</fullName>
    </submittedName>
    <submittedName>
        <fullName evidence="5">Ribonuclease BN, tRNA processing enzyme</fullName>
    </submittedName>
</protein>
<dbReference type="CDD" id="cd07719">
    <property type="entry name" value="arylsulfatase_AtsA-like_MBL-fold"/>
    <property type="match status" value="1"/>
</dbReference>
<keyword evidence="1" id="KW-0540">Nuclease</keyword>
<reference evidence="4 7" key="2">
    <citation type="submission" date="2018-10" db="EMBL/GenBank/DDBJ databases">
        <title>Sequencing the genomes of 1000 actinobacteria strains.</title>
        <authorList>
            <person name="Klenk H.-P."/>
        </authorList>
    </citation>
    <scope>NUCLEOTIDE SEQUENCE [LARGE SCALE GENOMIC DNA]</scope>
    <source>
        <strain evidence="4 7">DSM 45119</strain>
    </source>
</reference>
<keyword evidence="1" id="KW-0255">Endonuclease</keyword>
<sequence>MNASLCTDPFGAGSSSEAVPADAVRLTGDLGDGPLRVVLLGTAAGPYPAPGRQGAATAVVVGDRVYLVDAGYGALRKYAQAGLALRDLGGVFVTHLHSDHVADLFNLLLLGWGPANRGVDHQVRIVGPGPDPRDSSAGTAGLVEHGLSAFGQDIGVRTRTSPRTHLAKLVQAEDVSVESTPTPVYEDDRIRVLAAAVPHPPLHLALGFRIETEHGAVAFSGDTARSRVVAELAASADILVHEVMDPTYYRDLGYSPELLDFLAASHTSPQEVGQVAAEAGVECVALSHIGPPDPRAVTDDDWERPVRAGFRGRIVVGHDLTRILPTRS</sequence>
<dbReference type="InterPro" id="IPR044094">
    <property type="entry name" value="AtsA-like_MBL-fold"/>
</dbReference>
<evidence type="ECO:0000313" key="7">
    <source>
        <dbReference type="Proteomes" id="UP000270697"/>
    </source>
</evidence>
<dbReference type="RefSeq" id="WP_246025574.1">
    <property type="nucleotide sequence ID" value="NZ_FOUP01000002.1"/>
</dbReference>
<feature type="domain" description="Metallo-beta-lactamase" evidence="3">
    <location>
        <begin position="66"/>
        <end position="289"/>
    </location>
</feature>
<evidence type="ECO:0000256" key="2">
    <source>
        <dbReference type="ARBA" id="ARBA00022801"/>
    </source>
</evidence>
<dbReference type="SUPFAM" id="SSF56281">
    <property type="entry name" value="Metallo-hydrolase/oxidoreductase"/>
    <property type="match status" value="1"/>
</dbReference>
<dbReference type="Gene3D" id="3.60.15.10">
    <property type="entry name" value="Ribonuclease Z/Hydroxyacylglutathione hydrolase-like"/>
    <property type="match status" value="1"/>
</dbReference>
<keyword evidence="7" id="KW-1185">Reference proteome</keyword>
<evidence type="ECO:0000313" key="6">
    <source>
        <dbReference type="Proteomes" id="UP000199398"/>
    </source>
</evidence>
<evidence type="ECO:0000256" key="1">
    <source>
        <dbReference type="ARBA" id="ARBA00022759"/>
    </source>
</evidence>
<dbReference type="EMBL" id="RBXX01000002">
    <property type="protein sequence ID" value="RKT87140.1"/>
    <property type="molecule type" value="Genomic_DNA"/>
</dbReference>
<dbReference type="STRING" id="455193.SAMN05421805_102456"/>
<dbReference type="PANTHER" id="PTHR46018">
    <property type="entry name" value="ZINC PHOSPHODIESTERASE ELAC PROTEIN 1"/>
    <property type="match status" value="1"/>
</dbReference>
<proteinExistence type="predicted"/>
<organism evidence="5 6">
    <name type="scientific">Saccharopolyspora antimicrobica</name>
    <dbReference type="NCBI Taxonomy" id="455193"/>
    <lineage>
        <taxon>Bacteria</taxon>
        <taxon>Bacillati</taxon>
        <taxon>Actinomycetota</taxon>
        <taxon>Actinomycetes</taxon>
        <taxon>Pseudonocardiales</taxon>
        <taxon>Pseudonocardiaceae</taxon>
        <taxon>Saccharopolyspora</taxon>
    </lineage>
</organism>
<reference evidence="5 6" key="1">
    <citation type="submission" date="2016-10" db="EMBL/GenBank/DDBJ databases">
        <authorList>
            <person name="de Groot N.N."/>
        </authorList>
    </citation>
    <scope>NUCLEOTIDE SEQUENCE [LARGE SCALE GENOMIC DNA]</scope>
    <source>
        <strain evidence="5 6">CPCC 201259</strain>
    </source>
</reference>
<dbReference type="PANTHER" id="PTHR46018:SF2">
    <property type="entry name" value="ZINC PHOSPHODIESTERASE ELAC PROTEIN 1"/>
    <property type="match status" value="1"/>
</dbReference>
<evidence type="ECO:0000313" key="5">
    <source>
        <dbReference type="EMBL" id="SFN06650.1"/>
    </source>
</evidence>
<dbReference type="InterPro" id="IPR036866">
    <property type="entry name" value="RibonucZ/Hydroxyglut_hydro"/>
</dbReference>
<keyword evidence="2" id="KW-0378">Hydrolase</keyword>
<accession>A0A1I4VZP4</accession>
<dbReference type="EMBL" id="FOUP01000002">
    <property type="protein sequence ID" value="SFN06650.1"/>
    <property type="molecule type" value="Genomic_DNA"/>
</dbReference>
<dbReference type="GO" id="GO:0042781">
    <property type="term" value="F:3'-tRNA processing endoribonuclease activity"/>
    <property type="evidence" value="ECO:0007669"/>
    <property type="project" value="TreeGrafter"/>
</dbReference>
<evidence type="ECO:0000259" key="3">
    <source>
        <dbReference type="Pfam" id="PF12706"/>
    </source>
</evidence>
<dbReference type="InterPro" id="IPR001279">
    <property type="entry name" value="Metallo-B-lactamas"/>
</dbReference>
<dbReference type="AlphaFoldDB" id="A0A1I4VZP4"/>
<dbReference type="Pfam" id="PF12706">
    <property type="entry name" value="Lactamase_B_2"/>
    <property type="match status" value="1"/>
</dbReference>